<dbReference type="InterPro" id="IPR025983">
    <property type="entry name" value="Cys_rich_CPCC"/>
</dbReference>
<sequence>MEKSRKTWKIDGELWLNCPVCGTEVRDYDICDKCGWQNTGETNIDGGPNKMTLAEAKEAYAKGLEIY</sequence>
<protein>
    <submittedName>
        <fullName evidence="3">Cysteine-rich CPCC</fullName>
    </submittedName>
</protein>
<name>A0A091BWR5_STREI</name>
<dbReference type="Proteomes" id="UP000182793">
    <property type="component" value="Unassembled WGS sequence"/>
</dbReference>
<reference evidence="3 5" key="2">
    <citation type="submission" date="2016-10" db="EMBL/GenBank/DDBJ databases">
        <authorList>
            <person name="Varghese N."/>
            <person name="Submissions S."/>
        </authorList>
    </citation>
    <scope>NUCLEOTIDE SEQUENCE [LARGE SCALE GENOMIC DNA]</scope>
    <source>
        <strain evidence="3 5">JB1</strain>
    </source>
</reference>
<evidence type="ECO:0000313" key="5">
    <source>
        <dbReference type="Proteomes" id="UP000182793"/>
    </source>
</evidence>
<evidence type="ECO:0000313" key="2">
    <source>
        <dbReference type="EMBL" id="KFN88217.1"/>
    </source>
</evidence>
<evidence type="ECO:0000259" key="1">
    <source>
        <dbReference type="Pfam" id="PF14206"/>
    </source>
</evidence>
<reference evidence="2 4" key="1">
    <citation type="journal article" date="2014" name="Genome Announc.">
        <title>Draft Genome Sequences of Streptococcus bovis Strains ATCC 33317 and JB1.</title>
        <authorList>
            <person name="Benahmed F.H."/>
            <person name="Gopinath G.R."/>
            <person name="Harbottle H."/>
            <person name="Cotta M.A."/>
            <person name="Luo Y."/>
            <person name="Henderson C."/>
            <person name="Teri P."/>
            <person name="Soppet D."/>
            <person name="Rasmussen M."/>
            <person name="Whitehead T.R."/>
            <person name="Davidson M."/>
        </authorList>
    </citation>
    <scope>NUCLEOTIDE SEQUENCE [LARGE SCALE GENOMIC DNA]</scope>
    <source>
        <strain evidence="2 4">JB1</strain>
    </source>
</reference>
<organism evidence="2 4">
    <name type="scientific">Streptococcus equinus JB1</name>
    <dbReference type="NCBI Taxonomy" id="1294274"/>
    <lineage>
        <taxon>Bacteria</taxon>
        <taxon>Bacillati</taxon>
        <taxon>Bacillota</taxon>
        <taxon>Bacilli</taxon>
        <taxon>Lactobacillales</taxon>
        <taxon>Streptococcaceae</taxon>
        <taxon>Streptococcus</taxon>
    </lineage>
</organism>
<dbReference type="Pfam" id="PF14206">
    <property type="entry name" value="Cys_rich_CPCC"/>
    <property type="match status" value="1"/>
</dbReference>
<proteinExistence type="predicted"/>
<evidence type="ECO:0000313" key="3">
    <source>
        <dbReference type="EMBL" id="SFL01429.1"/>
    </source>
</evidence>
<dbReference type="AlphaFoldDB" id="A0A091BWR5"/>
<dbReference type="Proteomes" id="UP000029382">
    <property type="component" value="Unassembled WGS sequence"/>
</dbReference>
<feature type="domain" description="Cysteine-rich CPCC" evidence="1">
    <location>
        <begin position="17"/>
        <end position="62"/>
    </location>
</feature>
<evidence type="ECO:0000313" key="4">
    <source>
        <dbReference type="Proteomes" id="UP000029382"/>
    </source>
</evidence>
<accession>A0A091BWR5</accession>
<dbReference type="EMBL" id="AUZH01000013">
    <property type="protein sequence ID" value="KFN88217.1"/>
    <property type="molecule type" value="Genomic_DNA"/>
</dbReference>
<comment type="caution">
    <text evidence="2">The sequence shown here is derived from an EMBL/GenBank/DDBJ whole genome shotgun (WGS) entry which is preliminary data.</text>
</comment>
<dbReference type="RefSeq" id="WP_039696608.1">
    <property type="nucleotide sequence ID" value="NZ_AUZH01000013.1"/>
</dbReference>
<keyword evidence="5" id="KW-1185">Reference proteome</keyword>
<gene>
    <name evidence="2" type="ORF">H702_04695</name>
    <name evidence="3" type="ORF">SAMN02910290_00003</name>
</gene>
<dbReference type="EMBL" id="FOTG01000002">
    <property type="protein sequence ID" value="SFL01429.1"/>
    <property type="molecule type" value="Genomic_DNA"/>
</dbReference>